<keyword evidence="3" id="KW-1185">Reference proteome</keyword>
<sequence length="113" mass="12386">MATRDSVLICDMNHAQSTGEAAKQIQRAGITQAESFLRRSRPWAHDETLSPGPRLQVKAIMVAPGGRLSQQSHVHRAEHWGVVEGTAPVQVGRDEPRIAENEPVCIPWEGCIA</sequence>
<dbReference type="PANTHER" id="PTHR46390:SF1">
    <property type="entry name" value="MANNOSE-1-PHOSPHATE GUANYLYLTRANSFERASE"/>
    <property type="match status" value="1"/>
</dbReference>
<evidence type="ECO:0000313" key="2">
    <source>
        <dbReference type="EMBL" id="THD83667.1"/>
    </source>
</evidence>
<dbReference type="GO" id="GO:0005976">
    <property type="term" value="P:polysaccharide metabolic process"/>
    <property type="evidence" value="ECO:0007669"/>
    <property type="project" value="InterPro"/>
</dbReference>
<gene>
    <name evidence="2" type="ORF">E7811_10380</name>
</gene>
<accession>A0A4S3MN17</accession>
<dbReference type="InterPro" id="IPR051161">
    <property type="entry name" value="Mannose-6P_isomerase_type2"/>
</dbReference>
<dbReference type="SUPFAM" id="SSF51182">
    <property type="entry name" value="RmlC-like cupins"/>
    <property type="match status" value="1"/>
</dbReference>
<reference evidence="2 3" key="1">
    <citation type="submission" date="2019-04" db="EMBL/GenBank/DDBJ databases">
        <title>Draft genome sequence of Gemmobacter aestuarii sp. nov.</title>
        <authorList>
            <person name="Hameed A."/>
            <person name="Lin S.-Y."/>
            <person name="Shahina M."/>
            <person name="Lai W.-A."/>
            <person name="Young C.-C."/>
        </authorList>
    </citation>
    <scope>NUCLEOTIDE SEQUENCE [LARGE SCALE GENOMIC DNA]</scope>
    <source>
        <strain evidence="2 3">CC-PW-75</strain>
    </source>
</reference>
<dbReference type="Gene3D" id="2.60.120.10">
    <property type="entry name" value="Jelly Rolls"/>
    <property type="match status" value="1"/>
</dbReference>
<protein>
    <recommendedName>
        <fullName evidence="1">Mannose-6-phosphate isomerase type II C-terminal domain-containing protein</fullName>
    </recommendedName>
</protein>
<dbReference type="InterPro" id="IPR001538">
    <property type="entry name" value="Man6P_isomerase-2_C"/>
</dbReference>
<proteinExistence type="predicted"/>
<comment type="caution">
    <text evidence="2">The sequence shown here is derived from an EMBL/GenBank/DDBJ whole genome shotgun (WGS) entry which is preliminary data.</text>
</comment>
<dbReference type="GO" id="GO:0009298">
    <property type="term" value="P:GDP-mannose biosynthetic process"/>
    <property type="evidence" value="ECO:0007669"/>
    <property type="project" value="TreeGrafter"/>
</dbReference>
<dbReference type="InterPro" id="IPR011051">
    <property type="entry name" value="RmlC_Cupin_sf"/>
</dbReference>
<dbReference type="RefSeq" id="WP_136394560.1">
    <property type="nucleotide sequence ID" value="NZ_SSND01000002.1"/>
</dbReference>
<dbReference type="OrthoDB" id="9806359at2"/>
<dbReference type="InterPro" id="IPR014710">
    <property type="entry name" value="RmlC-like_jellyroll"/>
</dbReference>
<dbReference type="GO" id="GO:0004475">
    <property type="term" value="F:mannose-1-phosphate guanylyltransferase (GTP) activity"/>
    <property type="evidence" value="ECO:0007669"/>
    <property type="project" value="TreeGrafter"/>
</dbReference>
<organism evidence="2 3">
    <name type="scientific">Aliigemmobacter aestuarii</name>
    <dbReference type="NCBI Taxonomy" id="1445661"/>
    <lineage>
        <taxon>Bacteria</taxon>
        <taxon>Pseudomonadati</taxon>
        <taxon>Pseudomonadota</taxon>
        <taxon>Alphaproteobacteria</taxon>
        <taxon>Rhodobacterales</taxon>
        <taxon>Paracoccaceae</taxon>
        <taxon>Aliigemmobacter</taxon>
    </lineage>
</organism>
<dbReference type="PANTHER" id="PTHR46390">
    <property type="entry name" value="MANNOSE-1-PHOSPHATE GUANYLYLTRANSFERASE"/>
    <property type="match status" value="1"/>
</dbReference>
<evidence type="ECO:0000259" key="1">
    <source>
        <dbReference type="Pfam" id="PF01050"/>
    </source>
</evidence>
<dbReference type="EMBL" id="SSND01000002">
    <property type="protein sequence ID" value="THD83667.1"/>
    <property type="molecule type" value="Genomic_DNA"/>
</dbReference>
<dbReference type="AlphaFoldDB" id="A0A4S3MN17"/>
<evidence type="ECO:0000313" key="3">
    <source>
        <dbReference type="Proteomes" id="UP000309450"/>
    </source>
</evidence>
<feature type="domain" description="Mannose-6-phosphate isomerase type II C-terminal" evidence="1">
    <location>
        <begin position="38"/>
        <end position="108"/>
    </location>
</feature>
<name>A0A4S3MN17_9RHOB</name>
<dbReference type="Pfam" id="PF01050">
    <property type="entry name" value="MannoseP_isomer"/>
    <property type="match status" value="1"/>
</dbReference>
<dbReference type="Proteomes" id="UP000309450">
    <property type="component" value="Unassembled WGS sequence"/>
</dbReference>